<organism evidence="12 13">
    <name type="scientific">Toxocara canis</name>
    <name type="common">Canine roundworm</name>
    <dbReference type="NCBI Taxonomy" id="6265"/>
    <lineage>
        <taxon>Eukaryota</taxon>
        <taxon>Metazoa</taxon>
        <taxon>Ecdysozoa</taxon>
        <taxon>Nematoda</taxon>
        <taxon>Chromadorea</taxon>
        <taxon>Rhabditida</taxon>
        <taxon>Spirurina</taxon>
        <taxon>Ascaridomorpha</taxon>
        <taxon>Ascaridoidea</taxon>
        <taxon>Toxocaridae</taxon>
        <taxon>Toxocara</taxon>
    </lineage>
</organism>
<dbReference type="InterPro" id="IPR013099">
    <property type="entry name" value="K_chnl_dom"/>
</dbReference>
<evidence type="ECO:0000256" key="6">
    <source>
        <dbReference type="ARBA" id="ARBA00023136"/>
    </source>
</evidence>
<dbReference type="AlphaFoldDB" id="A0A0B2V4Z0"/>
<dbReference type="Proteomes" id="UP000031036">
    <property type="component" value="Unassembled WGS sequence"/>
</dbReference>
<evidence type="ECO:0000256" key="9">
    <source>
        <dbReference type="SAM" id="MobiDB-lite"/>
    </source>
</evidence>
<feature type="domain" description="Potassium channel" evidence="11">
    <location>
        <begin position="72"/>
        <end position="133"/>
    </location>
</feature>
<evidence type="ECO:0000256" key="1">
    <source>
        <dbReference type="ARBA" id="ARBA00004141"/>
    </source>
</evidence>
<dbReference type="SUPFAM" id="SSF81324">
    <property type="entry name" value="Voltage-gated potassium channels"/>
    <property type="match status" value="2"/>
</dbReference>
<proteinExistence type="inferred from homology"/>
<dbReference type="Gene3D" id="1.10.287.70">
    <property type="match status" value="1"/>
</dbReference>
<dbReference type="GO" id="GO:0015271">
    <property type="term" value="F:outward rectifier potassium channel activity"/>
    <property type="evidence" value="ECO:0007669"/>
    <property type="project" value="TreeGrafter"/>
</dbReference>
<keyword evidence="3 8" id="KW-0812">Transmembrane</keyword>
<dbReference type="OrthoDB" id="297496at2759"/>
<protein>
    <submittedName>
        <fullName evidence="12">TWiK family of potassium channels protein 18</fullName>
    </submittedName>
</protein>
<keyword evidence="2 8" id="KW-0813">Transport</keyword>
<dbReference type="PANTHER" id="PTHR11003">
    <property type="entry name" value="POTASSIUM CHANNEL, SUBFAMILY K"/>
    <property type="match status" value="1"/>
</dbReference>
<dbReference type="PANTHER" id="PTHR11003:SF324">
    <property type="entry name" value="POTASSIUM CHANNEL DOMAIN-CONTAINING PROTEIN"/>
    <property type="match status" value="1"/>
</dbReference>
<reference evidence="12 13" key="1">
    <citation type="submission" date="2014-11" db="EMBL/GenBank/DDBJ databases">
        <title>Genetic blueprint of the zoonotic pathogen Toxocara canis.</title>
        <authorList>
            <person name="Zhu X.-Q."/>
            <person name="Korhonen P.K."/>
            <person name="Cai H."/>
            <person name="Young N.D."/>
            <person name="Nejsum P."/>
            <person name="von Samson-Himmelstjerna G."/>
            <person name="Boag P.R."/>
            <person name="Tan P."/>
            <person name="Li Q."/>
            <person name="Min J."/>
            <person name="Yang Y."/>
            <person name="Wang X."/>
            <person name="Fang X."/>
            <person name="Hall R.S."/>
            <person name="Hofmann A."/>
            <person name="Sternberg P.W."/>
            <person name="Jex A.R."/>
            <person name="Gasser R.B."/>
        </authorList>
    </citation>
    <scope>NUCLEOTIDE SEQUENCE [LARGE SCALE GENOMIC DNA]</scope>
    <source>
        <strain evidence="12">PN_DK_2014</strain>
    </source>
</reference>
<feature type="compositionally biased region" description="Polar residues" evidence="9">
    <location>
        <begin position="368"/>
        <end position="381"/>
    </location>
</feature>
<feature type="domain" description="Potassium channel" evidence="11">
    <location>
        <begin position="200"/>
        <end position="268"/>
    </location>
</feature>
<evidence type="ECO:0000313" key="13">
    <source>
        <dbReference type="Proteomes" id="UP000031036"/>
    </source>
</evidence>
<dbReference type="EMBL" id="JPKZ01002488">
    <property type="protein sequence ID" value="KHN76522.1"/>
    <property type="molecule type" value="Genomic_DNA"/>
</dbReference>
<feature type="compositionally biased region" description="Acidic residues" evidence="9">
    <location>
        <begin position="384"/>
        <end position="393"/>
    </location>
</feature>
<evidence type="ECO:0000256" key="5">
    <source>
        <dbReference type="ARBA" id="ARBA00023065"/>
    </source>
</evidence>
<evidence type="ECO:0000256" key="3">
    <source>
        <dbReference type="ARBA" id="ARBA00022692"/>
    </source>
</evidence>
<evidence type="ECO:0000256" key="8">
    <source>
        <dbReference type="RuleBase" id="RU003857"/>
    </source>
</evidence>
<keyword evidence="4 10" id="KW-1133">Transmembrane helix</keyword>
<evidence type="ECO:0000256" key="4">
    <source>
        <dbReference type="ARBA" id="ARBA00022989"/>
    </source>
</evidence>
<dbReference type="GO" id="GO:0022841">
    <property type="term" value="F:potassium ion leak channel activity"/>
    <property type="evidence" value="ECO:0007669"/>
    <property type="project" value="TreeGrafter"/>
</dbReference>
<feature type="transmembrane region" description="Helical" evidence="10">
    <location>
        <begin position="245"/>
        <end position="267"/>
    </location>
</feature>
<dbReference type="GO" id="GO:0005886">
    <property type="term" value="C:plasma membrane"/>
    <property type="evidence" value="ECO:0007669"/>
    <property type="project" value="TreeGrafter"/>
</dbReference>
<dbReference type="InterPro" id="IPR003280">
    <property type="entry name" value="2pore_dom_K_chnl"/>
</dbReference>
<name>A0A0B2V4Z0_TOXCA</name>
<keyword evidence="7 8" id="KW-0407">Ion channel</keyword>
<keyword evidence="13" id="KW-1185">Reference proteome</keyword>
<evidence type="ECO:0000259" key="11">
    <source>
        <dbReference type="Pfam" id="PF07885"/>
    </source>
</evidence>
<evidence type="ECO:0000313" key="12">
    <source>
        <dbReference type="EMBL" id="KHN76522.1"/>
    </source>
</evidence>
<dbReference type="OMA" id="PKSRINT"/>
<comment type="subcellular location">
    <subcellularLocation>
        <location evidence="1">Membrane</location>
        <topology evidence="1">Multi-pass membrane protein</topology>
    </subcellularLocation>
</comment>
<gene>
    <name evidence="12" type="primary">twk-18</name>
    <name evidence="12" type="ORF">Tcan_08276</name>
</gene>
<feature type="transmembrane region" description="Helical" evidence="10">
    <location>
        <begin position="220"/>
        <end position="239"/>
    </location>
</feature>
<feature type="transmembrane region" description="Helical" evidence="10">
    <location>
        <begin position="108"/>
        <end position="126"/>
    </location>
</feature>
<evidence type="ECO:0000256" key="2">
    <source>
        <dbReference type="ARBA" id="ARBA00022448"/>
    </source>
</evidence>
<comment type="similarity">
    <text evidence="8">Belongs to the two pore domain potassium channel (TC 1.A.1.8) family.</text>
</comment>
<sequence length="419" mass="47982">MIAQKKNNSSLPVAAPKAINMIISMFAVEASFEPLRQDHQRTFAGRLTRLSFKKLHSIIVEYDKRMMFDGVEEEPLKWTIWGGLYYAGTVYTTIGYGDISAETTGGRLLTMVYAVAGIPLVITVLNDWGSALFHLMQNLWIVNLRHIINKIKSAFTSSEQKTSVFCMNCMHSVNKQNIMYDSPDPDAEAESVPLTVAIVLLLFWVLLCASVFCIFEEWSLFESIYFFFVSLTTIGFGDVTPNHRIAVANFLLILMGLSVVSMSINVIQLQIELMFARMVKTIDSDFKKDITDQAADKELRRTKVSDIDTTLLKQGMKARKEDKKEHDFVKEYERNVHGTDWLIMKFMSKLQKKILNDHYDEKAKMRNKSTQTDESSASMAVQTEEIEDFDEPETLSPCEDEQKSQPQSHRRFYIYNIGE</sequence>
<evidence type="ECO:0000256" key="7">
    <source>
        <dbReference type="ARBA" id="ARBA00023303"/>
    </source>
</evidence>
<comment type="caution">
    <text evidence="12">The sequence shown here is derived from an EMBL/GenBank/DDBJ whole genome shotgun (WGS) entry which is preliminary data.</text>
</comment>
<dbReference type="GO" id="GO:0030322">
    <property type="term" value="P:stabilization of membrane potential"/>
    <property type="evidence" value="ECO:0007669"/>
    <property type="project" value="TreeGrafter"/>
</dbReference>
<accession>A0A0B2V4Z0</accession>
<evidence type="ECO:0000256" key="10">
    <source>
        <dbReference type="SAM" id="Phobius"/>
    </source>
</evidence>
<keyword evidence="6 10" id="KW-0472">Membrane</keyword>
<feature type="transmembrane region" description="Helical" evidence="10">
    <location>
        <begin position="192"/>
        <end position="215"/>
    </location>
</feature>
<dbReference type="PRINTS" id="PR01333">
    <property type="entry name" value="2POREKCHANEL"/>
</dbReference>
<keyword evidence="5 8" id="KW-0406">Ion transport</keyword>
<dbReference type="Pfam" id="PF07885">
    <property type="entry name" value="Ion_trans_2"/>
    <property type="match status" value="2"/>
</dbReference>
<feature type="region of interest" description="Disordered" evidence="9">
    <location>
        <begin position="364"/>
        <end position="411"/>
    </location>
</feature>